<evidence type="ECO:0000256" key="1">
    <source>
        <dbReference type="ARBA" id="ARBA00010928"/>
    </source>
</evidence>
<dbReference type="SUPFAM" id="SSF55347">
    <property type="entry name" value="Glyceraldehyde-3-phosphate dehydrogenase-like, C-terminal domain"/>
    <property type="match status" value="2"/>
</dbReference>
<dbReference type="EC" id="1.3.1.20" evidence="3"/>
<dbReference type="GO" id="GO:0047837">
    <property type="term" value="F:D-xylose 1-dehydrogenase (NADP+) activity"/>
    <property type="evidence" value="ECO:0007669"/>
    <property type="project" value="UniProtKB-EC"/>
</dbReference>
<evidence type="ECO:0000259" key="11">
    <source>
        <dbReference type="Pfam" id="PF01408"/>
    </source>
</evidence>
<feature type="domain" description="Gfo/Idh/MocA-like oxidoreductase N-terminal" evidence="11">
    <location>
        <begin position="298"/>
        <end position="352"/>
    </location>
</feature>
<keyword evidence="14" id="KW-1185">Reference proteome</keyword>
<dbReference type="GO" id="GO:0047115">
    <property type="term" value="F:trans-1,2-dihydrobenzene-1,2-diol dehydrogenase activity"/>
    <property type="evidence" value="ECO:0007669"/>
    <property type="project" value="UniProtKB-EC"/>
</dbReference>
<dbReference type="Pfam" id="PF22725">
    <property type="entry name" value="GFO_IDH_MocA_C3"/>
    <property type="match status" value="2"/>
</dbReference>
<dbReference type="SUPFAM" id="SSF51735">
    <property type="entry name" value="NAD(P)-binding Rossmann-fold domains"/>
    <property type="match status" value="2"/>
</dbReference>
<evidence type="ECO:0000256" key="6">
    <source>
        <dbReference type="ARBA" id="ARBA00042926"/>
    </source>
</evidence>
<organism evidence="13 14">
    <name type="scientific">Pinctada imbricata</name>
    <name type="common">Atlantic pearl-oyster</name>
    <name type="synonym">Pinctada martensii</name>
    <dbReference type="NCBI Taxonomy" id="66713"/>
    <lineage>
        <taxon>Eukaryota</taxon>
        <taxon>Metazoa</taxon>
        <taxon>Spiralia</taxon>
        <taxon>Lophotrochozoa</taxon>
        <taxon>Mollusca</taxon>
        <taxon>Bivalvia</taxon>
        <taxon>Autobranchia</taxon>
        <taxon>Pteriomorphia</taxon>
        <taxon>Pterioida</taxon>
        <taxon>Pterioidea</taxon>
        <taxon>Pteriidae</taxon>
        <taxon>Pinctada</taxon>
    </lineage>
</organism>
<evidence type="ECO:0000256" key="3">
    <source>
        <dbReference type="ARBA" id="ARBA00038853"/>
    </source>
</evidence>
<feature type="domain" description="GFO/IDH/MocA-like oxidoreductase" evidence="12">
    <location>
        <begin position="131"/>
        <end position="245"/>
    </location>
</feature>
<evidence type="ECO:0000256" key="5">
    <source>
        <dbReference type="ARBA" id="ARBA00040603"/>
    </source>
</evidence>
<dbReference type="Proteomes" id="UP001186944">
    <property type="component" value="Unassembled WGS sequence"/>
</dbReference>
<feature type="domain" description="GFO/IDH/MocA-like oxidoreductase" evidence="12">
    <location>
        <begin position="363"/>
        <end position="431"/>
    </location>
</feature>
<dbReference type="Gene3D" id="3.30.360.10">
    <property type="entry name" value="Dihydrodipicolinate Reductase, domain 2"/>
    <property type="match status" value="2"/>
</dbReference>
<gene>
    <name evidence="13" type="ORF">FSP39_003023</name>
</gene>
<evidence type="ECO:0000256" key="4">
    <source>
        <dbReference type="ARBA" id="ARBA00038984"/>
    </source>
</evidence>
<dbReference type="AlphaFoldDB" id="A0AA89C9N1"/>
<evidence type="ECO:0000256" key="9">
    <source>
        <dbReference type="ARBA" id="ARBA00047423"/>
    </source>
</evidence>
<evidence type="ECO:0000313" key="14">
    <source>
        <dbReference type="Proteomes" id="UP001186944"/>
    </source>
</evidence>
<sequence>MKIKWGILGAGSISKDFCYAVKALPQDEHEVVAIASSSVDRALDFARKHGIQQSYSYDDMAKDNDIDVVYIGTWHTSHVSLSKQMLNAGKHVLCDKPMCFNVDQVKEVFQVAKENKKFFMEGIWSRTFPVYQKIKEEIKGGNIGDVQLLTATQCVPLGDHPVWRGYPGFGMLFMIGIYPIQLANWIYENKKPTSITAVGSIGKYGVDDDCCIILSYDNGAKASLSFSGKGHSLSPVAVFGTKGCITIPNYLWCPTEATLPSGNITYPLKPEDPSVYTYPNGMGMGYEANEVRRCILEDVVYIGTWHTNHVFLSKLMLNAGKHVLCEKPMCLNVDQVKEVFQVAKENKKLFMEAVWSRAFPIYQIIQDELKSGGVGNVQLVTATFCVPASDHPVWKEYPGFGMLLIIGIYPIQFANWIYGNMKPKSITAVGSLGKNGILHCIPDSFWCPTEVTMPSGKVKNPLEPKDSSVYKYPNSMGLRFEADEVRRCVVQG</sequence>
<feature type="domain" description="Gfo/Idh/MocA-like oxidoreductase N-terminal" evidence="11">
    <location>
        <begin position="3"/>
        <end position="122"/>
    </location>
</feature>
<dbReference type="EMBL" id="VSWD01000003">
    <property type="protein sequence ID" value="KAK3105669.1"/>
    <property type="molecule type" value="Genomic_DNA"/>
</dbReference>
<dbReference type="GO" id="GO:0000166">
    <property type="term" value="F:nucleotide binding"/>
    <property type="evidence" value="ECO:0007669"/>
    <property type="project" value="InterPro"/>
</dbReference>
<dbReference type="Pfam" id="PF01408">
    <property type="entry name" value="GFO_IDH_MocA"/>
    <property type="match status" value="2"/>
</dbReference>
<dbReference type="EC" id="1.1.1.179" evidence="4"/>
<protein>
    <recommendedName>
        <fullName evidence="5">Trans-1,2-dihydrobenzene-1,2-diol dehydrogenase</fullName>
        <ecNumber evidence="4">1.1.1.179</ecNumber>
        <ecNumber evidence="3">1.3.1.20</ecNumber>
    </recommendedName>
    <alternativeName>
        <fullName evidence="8">D-xylose 1-dehydrogenase</fullName>
    </alternativeName>
    <alternativeName>
        <fullName evidence="7">D-xylose-NADP dehydrogenase</fullName>
    </alternativeName>
    <alternativeName>
        <fullName evidence="6">Dimeric dihydrodiol dehydrogenase</fullName>
    </alternativeName>
</protein>
<dbReference type="InterPro" id="IPR055170">
    <property type="entry name" value="GFO_IDH_MocA-like_dom"/>
</dbReference>
<keyword evidence="2" id="KW-0560">Oxidoreductase</keyword>
<evidence type="ECO:0000256" key="8">
    <source>
        <dbReference type="ARBA" id="ARBA00043025"/>
    </source>
</evidence>
<dbReference type="PANTHER" id="PTHR22604">
    <property type="entry name" value="OXIDOREDUCTASES"/>
    <property type="match status" value="1"/>
</dbReference>
<evidence type="ECO:0000256" key="7">
    <source>
        <dbReference type="ARBA" id="ARBA00042988"/>
    </source>
</evidence>
<comment type="catalytic activity">
    <reaction evidence="10">
        <text>D-xylose + NADP(+) = D-xylono-1,5-lactone + NADPH + H(+)</text>
        <dbReference type="Rhea" id="RHEA:22000"/>
        <dbReference type="ChEBI" id="CHEBI:15378"/>
        <dbReference type="ChEBI" id="CHEBI:15867"/>
        <dbReference type="ChEBI" id="CHEBI:53455"/>
        <dbReference type="ChEBI" id="CHEBI:57783"/>
        <dbReference type="ChEBI" id="CHEBI:58349"/>
        <dbReference type="EC" id="1.1.1.179"/>
    </reaction>
</comment>
<dbReference type="InterPro" id="IPR000683">
    <property type="entry name" value="Gfo/Idh/MocA-like_OxRdtase_N"/>
</dbReference>
<comment type="catalytic activity">
    <reaction evidence="9">
        <text>(1R,2R)-1,2-dihydrobenzene-1,2-diol + NADP(+) = catechol + NADPH + H(+)</text>
        <dbReference type="Rhea" id="RHEA:16729"/>
        <dbReference type="ChEBI" id="CHEBI:10702"/>
        <dbReference type="ChEBI" id="CHEBI:15378"/>
        <dbReference type="ChEBI" id="CHEBI:18135"/>
        <dbReference type="ChEBI" id="CHEBI:57783"/>
        <dbReference type="ChEBI" id="CHEBI:58349"/>
        <dbReference type="EC" id="1.3.1.20"/>
    </reaction>
</comment>
<accession>A0AA89C9N1</accession>
<dbReference type="InterPro" id="IPR050984">
    <property type="entry name" value="Gfo/Idh/MocA_domain"/>
</dbReference>
<evidence type="ECO:0000259" key="12">
    <source>
        <dbReference type="Pfam" id="PF22725"/>
    </source>
</evidence>
<comment type="caution">
    <text evidence="13">The sequence shown here is derived from an EMBL/GenBank/DDBJ whole genome shotgun (WGS) entry which is preliminary data.</text>
</comment>
<proteinExistence type="inferred from homology"/>
<evidence type="ECO:0000313" key="13">
    <source>
        <dbReference type="EMBL" id="KAK3105669.1"/>
    </source>
</evidence>
<dbReference type="InterPro" id="IPR036291">
    <property type="entry name" value="NAD(P)-bd_dom_sf"/>
</dbReference>
<dbReference type="Gene3D" id="3.40.50.720">
    <property type="entry name" value="NAD(P)-binding Rossmann-like Domain"/>
    <property type="match status" value="2"/>
</dbReference>
<dbReference type="PANTHER" id="PTHR22604:SF105">
    <property type="entry name" value="TRANS-1,2-DIHYDROBENZENE-1,2-DIOL DEHYDROGENASE"/>
    <property type="match status" value="1"/>
</dbReference>
<evidence type="ECO:0000256" key="10">
    <source>
        <dbReference type="ARBA" id="ARBA00049233"/>
    </source>
</evidence>
<evidence type="ECO:0000256" key="2">
    <source>
        <dbReference type="ARBA" id="ARBA00023002"/>
    </source>
</evidence>
<name>A0AA89C9N1_PINIB</name>
<reference evidence="13" key="1">
    <citation type="submission" date="2019-08" db="EMBL/GenBank/DDBJ databases">
        <title>The improved chromosome-level genome for the pearl oyster Pinctada fucata martensii using PacBio sequencing and Hi-C.</title>
        <authorList>
            <person name="Zheng Z."/>
        </authorList>
    </citation>
    <scope>NUCLEOTIDE SEQUENCE</scope>
    <source>
        <strain evidence="13">ZZ-2019</strain>
        <tissue evidence="13">Adductor muscle</tissue>
    </source>
</reference>
<comment type="similarity">
    <text evidence="1">Belongs to the Gfo/Idh/MocA family.</text>
</comment>